<name>A0A1B1AVF1_9ACTN</name>
<dbReference type="Proteomes" id="UP001519309">
    <property type="component" value="Unassembled WGS sequence"/>
</dbReference>
<dbReference type="EMBL" id="JAGGLP010000008">
    <property type="protein sequence ID" value="MBP2051308.1"/>
    <property type="molecule type" value="Genomic_DNA"/>
</dbReference>
<reference evidence="4 6" key="2">
    <citation type="submission" date="2021-03" db="EMBL/GenBank/DDBJ databases">
        <title>Genomic Encyclopedia of Type Strains, Phase IV (KMG-IV): sequencing the most valuable type-strain genomes for metagenomic binning, comparative biology and taxonomic classification.</title>
        <authorList>
            <person name="Goeker M."/>
        </authorList>
    </citation>
    <scope>NUCLEOTIDE SEQUENCE [LARGE SCALE GENOMIC DNA]</scope>
    <source>
        <strain evidence="4 6">DSM 40499</strain>
    </source>
</reference>
<evidence type="ECO:0000256" key="2">
    <source>
        <dbReference type="SAM" id="Phobius"/>
    </source>
</evidence>
<proteinExistence type="predicted"/>
<keyword evidence="2" id="KW-1133">Transmembrane helix</keyword>
<feature type="transmembrane region" description="Helical" evidence="2">
    <location>
        <begin position="42"/>
        <end position="60"/>
    </location>
</feature>
<organism evidence="3 5">
    <name type="scientific">Streptomyces griseochromogenes</name>
    <dbReference type="NCBI Taxonomy" id="68214"/>
    <lineage>
        <taxon>Bacteria</taxon>
        <taxon>Bacillati</taxon>
        <taxon>Actinomycetota</taxon>
        <taxon>Actinomycetes</taxon>
        <taxon>Kitasatosporales</taxon>
        <taxon>Streptomycetaceae</taxon>
        <taxon>Streptomyces</taxon>
    </lineage>
</organism>
<dbReference type="Proteomes" id="UP000092659">
    <property type="component" value="Chromosome"/>
</dbReference>
<evidence type="ECO:0000256" key="1">
    <source>
        <dbReference type="SAM" id="MobiDB-lite"/>
    </source>
</evidence>
<evidence type="ECO:0000313" key="3">
    <source>
        <dbReference type="EMBL" id="ANP50543.1"/>
    </source>
</evidence>
<reference evidence="3 5" key="1">
    <citation type="submission" date="2016-06" db="EMBL/GenBank/DDBJ databases">
        <title>Complete genome sequence of Streptomyces griseochromogenes ATCC 14511, the Blasticidin S producer.</title>
        <authorList>
            <person name="Wu L."/>
        </authorList>
    </citation>
    <scope>NUCLEOTIDE SEQUENCE [LARGE SCALE GENOMIC DNA]</scope>
    <source>
        <strain evidence="3 5">ATCC 14511</strain>
    </source>
</reference>
<evidence type="ECO:0000313" key="6">
    <source>
        <dbReference type="Proteomes" id="UP001519309"/>
    </source>
</evidence>
<protein>
    <submittedName>
        <fullName evidence="3">Uncharacterized protein</fullName>
    </submittedName>
</protein>
<feature type="region of interest" description="Disordered" evidence="1">
    <location>
        <begin position="1"/>
        <end position="21"/>
    </location>
</feature>
<evidence type="ECO:0000313" key="4">
    <source>
        <dbReference type="EMBL" id="MBP2051308.1"/>
    </source>
</evidence>
<keyword evidence="2" id="KW-0472">Membrane</keyword>
<gene>
    <name evidence="3" type="ORF">AVL59_13745</name>
    <name evidence="4" type="ORF">J2Z21_004279</name>
</gene>
<dbReference type="AlphaFoldDB" id="A0A1B1AVF1"/>
<keyword evidence="6" id="KW-1185">Reference proteome</keyword>
<sequence length="77" mass="7890">MDARAAGSGPRRAYGTELGGPPGGTFLPVARALGNTGHNGLIPWYAAACAALGIVGVFLIRHDDLYDTEPDPSPDPS</sequence>
<dbReference type="EMBL" id="CP016279">
    <property type="protein sequence ID" value="ANP50543.1"/>
    <property type="molecule type" value="Genomic_DNA"/>
</dbReference>
<dbReference type="RefSeq" id="WP_067303457.1">
    <property type="nucleotide sequence ID" value="NZ_CP016279.1"/>
</dbReference>
<accession>A0A1B1AVF1</accession>
<keyword evidence="2" id="KW-0812">Transmembrane</keyword>
<evidence type="ECO:0000313" key="5">
    <source>
        <dbReference type="Proteomes" id="UP000092659"/>
    </source>
</evidence>
<dbReference type="KEGG" id="sgs:AVL59_13745"/>